<feature type="compositionally biased region" description="Low complexity" evidence="6">
    <location>
        <begin position="738"/>
        <end position="753"/>
    </location>
</feature>
<feature type="compositionally biased region" description="Basic and acidic residues" evidence="6">
    <location>
        <begin position="1271"/>
        <end position="1284"/>
    </location>
</feature>
<evidence type="ECO:0000313" key="8">
    <source>
        <dbReference type="Proteomes" id="UP000319731"/>
    </source>
</evidence>
<feature type="coiled-coil region" evidence="5">
    <location>
        <begin position="220"/>
        <end position="247"/>
    </location>
</feature>
<evidence type="ECO:0000256" key="3">
    <source>
        <dbReference type="ARBA" id="ARBA00023212"/>
    </source>
</evidence>
<dbReference type="GO" id="GO:0005814">
    <property type="term" value="C:centriole"/>
    <property type="evidence" value="ECO:0007669"/>
    <property type="project" value="UniProtKB-SubCell"/>
</dbReference>
<dbReference type="RefSeq" id="XP_031027385.1">
    <property type="nucleotide sequence ID" value="XM_031166490.1"/>
</dbReference>
<dbReference type="GeneID" id="42001787"/>
<dbReference type="PANTHER" id="PTHR20544">
    <property type="entry name" value="CENTROSOMAL PROTEIN CEP135"/>
    <property type="match status" value="1"/>
</dbReference>
<reference evidence="7 8" key="1">
    <citation type="journal article" date="2019" name="Sci. Rep.">
        <title>Comparative genomics of chytrid fungi reveal insights into the obligate biotrophic and pathogenic lifestyle of Synchytrium endobioticum.</title>
        <authorList>
            <person name="van de Vossenberg B.T.L.H."/>
            <person name="Warris S."/>
            <person name="Nguyen H.D.T."/>
            <person name="van Gent-Pelzer M.P.E."/>
            <person name="Joly D.L."/>
            <person name="van de Geest H.C."/>
            <person name="Bonants P.J.M."/>
            <person name="Smith D.S."/>
            <person name="Levesque C.A."/>
            <person name="van der Lee T.A.J."/>
        </authorList>
    </citation>
    <scope>NUCLEOTIDE SEQUENCE [LARGE SCALE GENOMIC DNA]</scope>
    <source>
        <strain evidence="7 8">JEL517</strain>
    </source>
</reference>
<protein>
    <submittedName>
        <fullName evidence="7">Uncharacterized protein</fullName>
    </submittedName>
</protein>
<accession>A0A507CHG4</accession>
<feature type="compositionally biased region" description="Basic and acidic residues" evidence="6">
    <location>
        <begin position="1301"/>
        <end position="1311"/>
    </location>
</feature>
<name>A0A507CHG4_9FUNG</name>
<feature type="region of interest" description="Disordered" evidence="6">
    <location>
        <begin position="1298"/>
        <end position="1387"/>
    </location>
</feature>
<dbReference type="PANTHER" id="PTHR20544:SF0">
    <property type="entry name" value="NUCLEOPROTEIN TPR_MLP1 DOMAIN-CONTAINING PROTEIN"/>
    <property type="match status" value="1"/>
</dbReference>
<feature type="region of interest" description="Disordered" evidence="6">
    <location>
        <begin position="1260"/>
        <end position="1284"/>
    </location>
</feature>
<feature type="coiled-coil region" evidence="5">
    <location>
        <begin position="305"/>
        <end position="364"/>
    </location>
</feature>
<feature type="coiled-coil region" evidence="5">
    <location>
        <begin position="60"/>
        <end position="158"/>
    </location>
</feature>
<comment type="subcellular location">
    <subcellularLocation>
        <location evidence="1">Cytoplasm</location>
        <location evidence="1">Cytoskeleton</location>
        <location evidence="1">Microtubule organizing center</location>
        <location evidence="1">Centrosome</location>
        <location evidence="1">Centriole</location>
    </subcellularLocation>
</comment>
<feature type="compositionally biased region" description="Polar residues" evidence="6">
    <location>
        <begin position="1373"/>
        <end position="1384"/>
    </location>
</feature>
<keyword evidence="2" id="KW-0963">Cytoplasm</keyword>
<feature type="compositionally biased region" description="Low complexity" evidence="6">
    <location>
        <begin position="1337"/>
        <end position="1346"/>
    </location>
</feature>
<dbReference type="EMBL" id="QEAO01000002">
    <property type="protein sequence ID" value="TPX37474.1"/>
    <property type="molecule type" value="Genomic_DNA"/>
</dbReference>
<feature type="coiled-coil region" evidence="5">
    <location>
        <begin position="759"/>
        <end position="821"/>
    </location>
</feature>
<evidence type="ECO:0000256" key="2">
    <source>
        <dbReference type="ARBA" id="ARBA00022490"/>
    </source>
</evidence>
<evidence type="ECO:0000256" key="6">
    <source>
        <dbReference type="SAM" id="MobiDB-lite"/>
    </source>
</evidence>
<comment type="similarity">
    <text evidence="4">Belongs to the CEP135/TSGA10 family.</text>
</comment>
<dbReference type="Proteomes" id="UP000319731">
    <property type="component" value="Unassembled WGS sequence"/>
</dbReference>
<organism evidence="7 8">
    <name type="scientific">Synchytrium microbalum</name>
    <dbReference type="NCBI Taxonomy" id="1806994"/>
    <lineage>
        <taxon>Eukaryota</taxon>
        <taxon>Fungi</taxon>
        <taxon>Fungi incertae sedis</taxon>
        <taxon>Chytridiomycota</taxon>
        <taxon>Chytridiomycota incertae sedis</taxon>
        <taxon>Chytridiomycetes</taxon>
        <taxon>Synchytriales</taxon>
        <taxon>Synchytriaceae</taxon>
        <taxon>Synchytrium</taxon>
    </lineage>
</organism>
<keyword evidence="3" id="KW-0206">Cytoskeleton</keyword>
<dbReference type="STRING" id="1806994.A0A507CHG4"/>
<comment type="caution">
    <text evidence="7">The sequence shown here is derived from an EMBL/GenBank/DDBJ whole genome shotgun (WGS) entry which is preliminary data.</text>
</comment>
<evidence type="ECO:0000256" key="1">
    <source>
        <dbReference type="ARBA" id="ARBA00004114"/>
    </source>
</evidence>
<feature type="compositionally biased region" description="Basic and acidic residues" evidence="6">
    <location>
        <begin position="393"/>
        <end position="415"/>
    </location>
</feature>
<evidence type="ECO:0000256" key="5">
    <source>
        <dbReference type="SAM" id="Coils"/>
    </source>
</evidence>
<proteinExistence type="inferred from homology"/>
<dbReference type="Gene3D" id="1.10.287.1490">
    <property type="match status" value="1"/>
</dbReference>
<evidence type="ECO:0000313" key="7">
    <source>
        <dbReference type="EMBL" id="TPX37474.1"/>
    </source>
</evidence>
<dbReference type="OrthoDB" id="10254663at2759"/>
<feature type="region of interest" description="Disordered" evidence="6">
    <location>
        <begin position="731"/>
        <end position="759"/>
    </location>
</feature>
<feature type="coiled-coil region" evidence="5">
    <location>
        <begin position="422"/>
        <end position="477"/>
    </location>
</feature>
<sequence>MAATAMSGMPGLGFSASDDARRLLRLRLDQLGYSKEVLPPEAAGLVQKLLSDLIVTTDTARRFKFEKEAAEAERRTVEDQVAPLRQEIARITAENNRLHSDVIASAAELDATRQRATQTVRRLESEREDLKFMVSQHMHRAEMEMKKAETERAKVAEMLLKQGVIQDGNSKISGGRKQPSKAAERLFSQIQKIDLETGLEPLQNPSTAFLGPDPVIADALRMAEARAEQLSKIKDDLSSKNIDLENQACHSLKEQVGRREQESARLGAQLEVARAQQFSTVPPGARPLHEIRDDGTSETAGIRDLTVARQRIEQLEMQVEYLQEHADGLEKELASYESGQQTMLAIKEDERLAMKHELDREKERGDGLLKNLSRLETMLNELQGLKAASPRRQNVDSKVSRSKSKDERDKKEHVSKIPIRQVADLTDKLKSTEALLKSTNHQLSSLRAEFDMTSQEAEVLRSDLATANATIGQLQNDLQMVRHSPIPHKRPNTPKRARIQPDLERDSQMLDEYDISEIRIVPDTMKPGLESENEELRQRVHDLESEKGKFEADLQGLHQELMEVQKKTFESDDRQLQIESLERQIASKNEEVKMLNRRLEDVESRGALAMASQDKLIAELEQVKKERDELVKSLEQFESHLAEVQHGFDTLSSDRDNIAQLYEQATEELRTLRNAHALSVTHPSSPIPPADINALRARVELLRAKERSLESKVVELEKSNDILAKDLKAANERVPQSRVAESTAARDAAAPSAESERELNGIRAELSDKVQEIERLNSKIGDMEAQRERQNVASQEVKSRLIEAESRLERVQSDLSRAIHERDEQSLRMTEQRRLLTQVDRERDVFQADMDSKAEKIVELQAIVSRMKEDSRRMETEYMALRDQADALASSLNEQDREISSLQRQVESLANERDHFSIEAQRNAEEARNVGSDLVALTKENQVLNGELSEAIAERDHLRNEMVEAERQNNYLEEVARGREQEKDVLMVSYRKLIAEHEKLEGSIRAVNEDGNNMRMEMIMKDKRGQHLQNQLDELTAEAAQLRIDLGSYEKQCSNLTRTLAAAERSVRHLEADKARLLRDVQAARDVALSVDRAKDDFQRQATSSIVEKEHLNGAIRRLEAEKESFESQVRSERLKVERLEHLLAAERTRHLQAQQQALQQAAKDAGKPNLEDQVQQLSQQQTASIAALSRELRELEEDRKTLLAKVADSDRAEHEAQEAYMMMAEKCTNLEKDLVEMKERIDNKEQIIEELVAMRTEVDKDADDTSQGKSDVERKVEAELEKTKAQLRKYEVQLARRQRRRDDIDQDEHFAQQGGLKVYDSYTSRSRASDAEESGGEAAVTSSADAGGGASGAGPSRKRDAPSSKESSPSSQIQGRTAGASRQSSRKLLETIAQVQNDFRK</sequence>
<evidence type="ECO:0000256" key="4">
    <source>
        <dbReference type="ARBA" id="ARBA00038123"/>
    </source>
</evidence>
<feature type="region of interest" description="Disordered" evidence="6">
    <location>
        <begin position="383"/>
        <end position="415"/>
    </location>
</feature>
<gene>
    <name evidence="7" type="ORF">SmJEL517_g00561</name>
</gene>
<keyword evidence="8" id="KW-1185">Reference proteome</keyword>
<keyword evidence="5" id="KW-0175">Coiled coil</keyword>
<dbReference type="InterPro" id="IPR051877">
    <property type="entry name" value="Centriole_BasalBody_StrucProt"/>
</dbReference>